<dbReference type="InterPro" id="IPR011251">
    <property type="entry name" value="Luciferase-like_dom"/>
</dbReference>
<organism evidence="3 4">
    <name type="scientific">Vineibacter terrae</name>
    <dbReference type="NCBI Taxonomy" id="2586908"/>
    <lineage>
        <taxon>Bacteria</taxon>
        <taxon>Pseudomonadati</taxon>
        <taxon>Pseudomonadota</taxon>
        <taxon>Alphaproteobacteria</taxon>
        <taxon>Hyphomicrobiales</taxon>
        <taxon>Vineibacter</taxon>
    </lineage>
</organism>
<dbReference type="PANTHER" id="PTHR43244">
    <property type="match status" value="1"/>
</dbReference>
<sequence length="345" mass="37417">MKLGLSLGYSRAHLDIPVALVQRAEALGYDSVWTAEAYGSDAVTPLAFLAAHTSRIKLGTGIMQLAARTPANAAMCAGTVDALAGGGRFIAGLGVSGPQIVEGWYGEPWGKPYYRMRDYVAIMRKIFRREEPVSHDGREISLPYTGEGAMGIGKPLKSILHMNPDIPIYLATSNEATVKLTAEIADGWLPLGFMPGSMAEYQPWLEEGFKRAGNGKSLQNFAIHASVHVEVCDDVAAGLAKLKPEVALYVGGMGHRKKNFHNDLMVRHGFGDAAARIQELYLAGRKDEAIAAVPDEWVDMKSLVGPAARILQRYRPWEDSGADSLSVRSRQPEAIELMAKAARLN</sequence>
<dbReference type="OrthoDB" id="7239898at2"/>
<dbReference type="Proteomes" id="UP000321638">
    <property type="component" value="Unassembled WGS sequence"/>
</dbReference>
<dbReference type="CDD" id="cd01097">
    <property type="entry name" value="Tetrahydromethanopterin_reductase"/>
    <property type="match status" value="1"/>
</dbReference>
<keyword evidence="1" id="KW-0560">Oxidoreductase</keyword>
<dbReference type="PANTHER" id="PTHR43244:SF1">
    <property type="entry name" value="5,10-METHYLENETETRAHYDROMETHANOPTERIN REDUCTASE"/>
    <property type="match status" value="1"/>
</dbReference>
<dbReference type="GO" id="GO:0016705">
    <property type="term" value="F:oxidoreductase activity, acting on paired donors, with incorporation or reduction of molecular oxygen"/>
    <property type="evidence" value="ECO:0007669"/>
    <property type="project" value="InterPro"/>
</dbReference>
<protein>
    <submittedName>
        <fullName evidence="3">LLM class F420-dependent oxidoreductase</fullName>
    </submittedName>
</protein>
<proteinExistence type="predicted"/>
<dbReference type="InterPro" id="IPR019951">
    <property type="entry name" value="F420_OxRdatse_Rv3520c_pred"/>
</dbReference>
<feature type="domain" description="Luciferase-like" evidence="2">
    <location>
        <begin position="14"/>
        <end position="323"/>
    </location>
</feature>
<dbReference type="Pfam" id="PF00296">
    <property type="entry name" value="Bac_luciferase"/>
    <property type="match status" value="1"/>
</dbReference>
<comment type="caution">
    <text evidence="3">The sequence shown here is derived from an EMBL/GenBank/DDBJ whole genome shotgun (WGS) entry which is preliminary data.</text>
</comment>
<dbReference type="CDD" id="cd00347">
    <property type="entry name" value="Flavin_utilizing_monoxygenases"/>
    <property type="match status" value="1"/>
</dbReference>
<evidence type="ECO:0000256" key="1">
    <source>
        <dbReference type="ARBA" id="ARBA00023002"/>
    </source>
</evidence>
<gene>
    <name evidence="3" type="ORF">FHP25_03750</name>
</gene>
<dbReference type="SUPFAM" id="SSF51679">
    <property type="entry name" value="Bacterial luciferase-like"/>
    <property type="match status" value="1"/>
</dbReference>
<accession>A0A5C8PUL0</accession>
<name>A0A5C8PUL0_9HYPH</name>
<evidence type="ECO:0000313" key="4">
    <source>
        <dbReference type="Proteomes" id="UP000321638"/>
    </source>
</evidence>
<dbReference type="InterPro" id="IPR050564">
    <property type="entry name" value="F420-G6PD/mer"/>
</dbReference>
<evidence type="ECO:0000313" key="3">
    <source>
        <dbReference type="EMBL" id="TXL81653.1"/>
    </source>
</evidence>
<dbReference type="RefSeq" id="WP_147845561.1">
    <property type="nucleotide sequence ID" value="NZ_VDUZ01000003.1"/>
</dbReference>
<keyword evidence="4" id="KW-1185">Reference proteome</keyword>
<dbReference type="Gene3D" id="3.20.20.30">
    <property type="entry name" value="Luciferase-like domain"/>
    <property type="match status" value="1"/>
</dbReference>
<reference evidence="3 4" key="1">
    <citation type="submission" date="2019-06" db="EMBL/GenBank/DDBJ databases">
        <title>New taxonomy in bacterial strain CC-CFT640, isolated from vineyard.</title>
        <authorList>
            <person name="Lin S.-Y."/>
            <person name="Tsai C.-F."/>
            <person name="Young C.-C."/>
        </authorList>
    </citation>
    <scope>NUCLEOTIDE SEQUENCE [LARGE SCALE GENOMIC DNA]</scope>
    <source>
        <strain evidence="3 4">CC-CFT640</strain>
    </source>
</reference>
<dbReference type="AlphaFoldDB" id="A0A5C8PUL0"/>
<dbReference type="InterPro" id="IPR036661">
    <property type="entry name" value="Luciferase-like_sf"/>
</dbReference>
<dbReference type="EMBL" id="VDUZ01000003">
    <property type="protein sequence ID" value="TXL81653.1"/>
    <property type="molecule type" value="Genomic_DNA"/>
</dbReference>
<evidence type="ECO:0000259" key="2">
    <source>
        <dbReference type="Pfam" id="PF00296"/>
    </source>
</evidence>
<dbReference type="NCBIfam" id="TIGR03559">
    <property type="entry name" value="F420_Rv3520c"/>
    <property type="match status" value="1"/>
</dbReference>